<dbReference type="Gene3D" id="3.40.960.10">
    <property type="entry name" value="VSR Endonuclease"/>
    <property type="match status" value="1"/>
</dbReference>
<organism evidence="2 3">
    <name type="scientific">Microbacterium elymi</name>
    <dbReference type="NCBI Taxonomy" id="2909587"/>
    <lineage>
        <taxon>Bacteria</taxon>
        <taxon>Bacillati</taxon>
        <taxon>Actinomycetota</taxon>
        <taxon>Actinomycetes</taxon>
        <taxon>Micrococcales</taxon>
        <taxon>Microbacteriaceae</taxon>
        <taxon>Microbacterium</taxon>
    </lineage>
</organism>
<evidence type="ECO:0000313" key="3">
    <source>
        <dbReference type="Proteomes" id="UP001054811"/>
    </source>
</evidence>
<feature type="compositionally biased region" description="Polar residues" evidence="1">
    <location>
        <begin position="201"/>
        <end position="211"/>
    </location>
</feature>
<dbReference type="EMBL" id="CP091139">
    <property type="protein sequence ID" value="UUT35643.1"/>
    <property type="molecule type" value="Genomic_DNA"/>
</dbReference>
<evidence type="ECO:0008006" key="4">
    <source>
        <dbReference type="Google" id="ProtNLM"/>
    </source>
</evidence>
<name>A0ABY5NKD9_9MICO</name>
<proteinExistence type="predicted"/>
<dbReference type="RefSeq" id="WP_259612255.1">
    <property type="nucleotide sequence ID" value="NZ_CP091139.2"/>
</dbReference>
<accession>A0ABY5NKD9</accession>
<keyword evidence="3" id="KW-1185">Reference proteome</keyword>
<reference evidence="2" key="1">
    <citation type="submission" date="2022-01" db="EMBL/GenBank/DDBJ databases">
        <title>Microbacterium eymi and Microbacterium rhizovicinus sp. nov., isolated from the rhizospheric soil of Elymus tsukushiensis, a plant native to the Dokdo Islands, Republic of Korea.</title>
        <authorList>
            <person name="Hwang Y.J."/>
        </authorList>
    </citation>
    <scope>NUCLEOTIDE SEQUENCE</scope>
    <source>
        <strain evidence="2">KUDC0405</strain>
    </source>
</reference>
<sequence length="211" mass="23538">MEKSADHVHIDPSAARRKVLPDKEVVHRRELRRTPHPDAMSVEPFDALLDAVMCQEPRAAIASIDSALHHGLLPASDVDELFQALPRRFRRLRHLVDASAESGPETFVRLILRALGCSFQPQVVIPGVGRVDFLVDGWLIIECDSKAYHSSWDDQLEDRRRDLAAGRAGIRDAAHRRRGHPGTPGQGAHGDRRHPPHARPLTSQRQAGSQE</sequence>
<dbReference type="Proteomes" id="UP001054811">
    <property type="component" value="Chromosome"/>
</dbReference>
<gene>
    <name evidence="2" type="ORF">L2X98_20435</name>
</gene>
<evidence type="ECO:0000256" key="1">
    <source>
        <dbReference type="SAM" id="MobiDB-lite"/>
    </source>
</evidence>
<feature type="region of interest" description="Disordered" evidence="1">
    <location>
        <begin position="167"/>
        <end position="211"/>
    </location>
</feature>
<protein>
    <recommendedName>
        <fullName evidence="4">DUF559 domain-containing protein</fullName>
    </recommendedName>
</protein>
<evidence type="ECO:0000313" key="2">
    <source>
        <dbReference type="EMBL" id="UUT35643.1"/>
    </source>
</evidence>